<dbReference type="Pfam" id="PF00361">
    <property type="entry name" value="Proton_antipo_M"/>
    <property type="match status" value="1"/>
</dbReference>
<comment type="catalytic activity">
    <reaction evidence="10">
        <text>a plastoquinone + NADPH + (n+1) H(+)(in) = a plastoquinol + NADP(+) + n H(+)(out)</text>
        <dbReference type="Rhea" id="RHEA:42612"/>
        <dbReference type="Rhea" id="RHEA-COMP:9561"/>
        <dbReference type="Rhea" id="RHEA-COMP:9562"/>
        <dbReference type="ChEBI" id="CHEBI:15378"/>
        <dbReference type="ChEBI" id="CHEBI:17757"/>
        <dbReference type="ChEBI" id="CHEBI:57783"/>
        <dbReference type="ChEBI" id="CHEBI:58349"/>
        <dbReference type="ChEBI" id="CHEBI:62192"/>
    </reaction>
</comment>
<accession>A0AAF0X355</accession>
<keyword evidence="4" id="KW-0934">Plastid</keyword>
<dbReference type="Proteomes" id="UP000077755">
    <property type="component" value="Chromosome 5"/>
</dbReference>
<proteinExistence type="predicted"/>
<reference evidence="14" key="1">
    <citation type="journal article" date="2016" name="Nat. Genet.">
        <title>A high-quality carrot genome assembly provides new insights into carotenoid accumulation and asterid genome evolution.</title>
        <authorList>
            <person name="Iorizzo M."/>
            <person name="Ellison S."/>
            <person name="Senalik D."/>
            <person name="Zeng P."/>
            <person name="Satapoomin P."/>
            <person name="Huang J."/>
            <person name="Bowman M."/>
            <person name="Iovene M."/>
            <person name="Sanseverino W."/>
            <person name="Cavagnaro P."/>
            <person name="Yildiz M."/>
            <person name="Macko-Podgorni A."/>
            <person name="Moranska E."/>
            <person name="Grzebelus E."/>
            <person name="Grzebelus D."/>
            <person name="Ashrafi H."/>
            <person name="Zheng Z."/>
            <person name="Cheng S."/>
            <person name="Spooner D."/>
            <person name="Van Deynze A."/>
            <person name="Simon P."/>
        </authorList>
    </citation>
    <scope>NUCLEOTIDE SEQUENCE</scope>
    <source>
        <tissue evidence="14">Leaf</tissue>
    </source>
</reference>
<feature type="transmembrane region" description="Helical" evidence="12">
    <location>
        <begin position="110"/>
        <end position="133"/>
    </location>
</feature>
<evidence type="ECO:0000256" key="4">
    <source>
        <dbReference type="ARBA" id="ARBA00022640"/>
    </source>
</evidence>
<evidence type="ECO:0000256" key="3">
    <source>
        <dbReference type="ARBA" id="ARBA00022448"/>
    </source>
</evidence>
<evidence type="ECO:0000256" key="11">
    <source>
        <dbReference type="ARBA" id="ARBA00048026"/>
    </source>
</evidence>
<name>A0AAF0X355_DAUCS</name>
<dbReference type="PRINTS" id="PR01436">
    <property type="entry name" value="NADHDHGNASE2"/>
</dbReference>
<comment type="catalytic activity">
    <reaction evidence="11">
        <text>a plastoquinone + NADH + (n+1) H(+)(in) = a plastoquinol + NAD(+) + n H(+)(out)</text>
        <dbReference type="Rhea" id="RHEA:42608"/>
        <dbReference type="Rhea" id="RHEA-COMP:9561"/>
        <dbReference type="Rhea" id="RHEA-COMP:9562"/>
        <dbReference type="ChEBI" id="CHEBI:15378"/>
        <dbReference type="ChEBI" id="CHEBI:17757"/>
        <dbReference type="ChEBI" id="CHEBI:57540"/>
        <dbReference type="ChEBI" id="CHEBI:57945"/>
        <dbReference type="ChEBI" id="CHEBI:62192"/>
    </reaction>
</comment>
<keyword evidence="7 12" id="KW-1133">Transmembrane helix</keyword>
<evidence type="ECO:0000256" key="1">
    <source>
        <dbReference type="ARBA" id="ARBA00004141"/>
    </source>
</evidence>
<evidence type="ECO:0000256" key="9">
    <source>
        <dbReference type="ARBA" id="ARBA00023136"/>
    </source>
</evidence>
<evidence type="ECO:0000313" key="15">
    <source>
        <dbReference type="Proteomes" id="UP000077755"/>
    </source>
</evidence>
<feature type="transmembrane region" description="Helical" evidence="12">
    <location>
        <begin position="73"/>
        <end position="94"/>
    </location>
</feature>
<evidence type="ECO:0000256" key="2">
    <source>
        <dbReference type="ARBA" id="ARBA00004334"/>
    </source>
</evidence>
<reference evidence="14" key="2">
    <citation type="submission" date="2022-03" db="EMBL/GenBank/DDBJ databases">
        <title>Draft title - Genomic analysis of global carrot germplasm unveils the trajectory of domestication and the origin of high carotenoid orange carrot.</title>
        <authorList>
            <person name="Iorizzo M."/>
            <person name="Ellison S."/>
            <person name="Senalik D."/>
            <person name="Macko-Podgorni A."/>
            <person name="Grzebelus D."/>
            <person name="Bostan H."/>
            <person name="Rolling W."/>
            <person name="Curaba J."/>
            <person name="Simon P."/>
        </authorList>
    </citation>
    <scope>NUCLEOTIDE SEQUENCE</scope>
    <source>
        <tissue evidence="14">Leaf</tissue>
    </source>
</reference>
<evidence type="ECO:0000256" key="6">
    <source>
        <dbReference type="ARBA" id="ARBA00022967"/>
    </source>
</evidence>
<keyword evidence="5 12" id="KW-0812">Transmembrane</keyword>
<evidence type="ECO:0000259" key="13">
    <source>
        <dbReference type="Pfam" id="PF00361"/>
    </source>
</evidence>
<evidence type="ECO:0000256" key="12">
    <source>
        <dbReference type="SAM" id="Phobius"/>
    </source>
</evidence>
<dbReference type="AlphaFoldDB" id="A0AAF0X355"/>
<evidence type="ECO:0000256" key="10">
    <source>
        <dbReference type="ARBA" id="ARBA00047726"/>
    </source>
</evidence>
<dbReference type="GO" id="GO:0005739">
    <property type="term" value="C:mitochondrion"/>
    <property type="evidence" value="ECO:0007669"/>
    <property type="project" value="GOC"/>
</dbReference>
<dbReference type="EMBL" id="CP093347">
    <property type="protein sequence ID" value="WOH00941.1"/>
    <property type="molecule type" value="Genomic_DNA"/>
</dbReference>
<evidence type="ECO:0000256" key="5">
    <source>
        <dbReference type="ARBA" id="ARBA00022692"/>
    </source>
</evidence>
<dbReference type="GO" id="GO:0008137">
    <property type="term" value="F:NADH dehydrogenase (ubiquinone) activity"/>
    <property type="evidence" value="ECO:0007669"/>
    <property type="project" value="InterPro"/>
</dbReference>
<gene>
    <name evidence="14" type="ORF">DCAR_0520317</name>
</gene>
<dbReference type="InterPro" id="IPR003917">
    <property type="entry name" value="NADH_UbQ_OxRdtase_chain2"/>
</dbReference>
<dbReference type="PANTHER" id="PTHR22773">
    <property type="entry name" value="NADH DEHYDROGENASE"/>
    <property type="match status" value="1"/>
</dbReference>
<protein>
    <recommendedName>
        <fullName evidence="13">NADH:quinone oxidoreductase/Mrp antiporter transmembrane domain-containing protein</fullName>
    </recommendedName>
</protein>
<comment type="subcellular location">
    <subcellularLocation>
        <location evidence="1">Membrane</location>
        <topology evidence="1">Multi-pass membrane protein</topology>
    </subcellularLocation>
    <subcellularLocation>
        <location evidence="2">Plastid</location>
        <location evidence="2">Chloroplast thylakoid membrane</location>
    </subcellularLocation>
</comment>
<dbReference type="GO" id="GO:0006120">
    <property type="term" value="P:mitochondrial electron transport, NADH to ubiquinone"/>
    <property type="evidence" value="ECO:0007669"/>
    <property type="project" value="InterPro"/>
</dbReference>
<organism evidence="14 15">
    <name type="scientific">Daucus carota subsp. sativus</name>
    <name type="common">Carrot</name>
    <dbReference type="NCBI Taxonomy" id="79200"/>
    <lineage>
        <taxon>Eukaryota</taxon>
        <taxon>Viridiplantae</taxon>
        <taxon>Streptophyta</taxon>
        <taxon>Embryophyta</taxon>
        <taxon>Tracheophyta</taxon>
        <taxon>Spermatophyta</taxon>
        <taxon>Magnoliopsida</taxon>
        <taxon>eudicotyledons</taxon>
        <taxon>Gunneridae</taxon>
        <taxon>Pentapetalae</taxon>
        <taxon>asterids</taxon>
        <taxon>campanulids</taxon>
        <taxon>Apiales</taxon>
        <taxon>Apiaceae</taxon>
        <taxon>Apioideae</taxon>
        <taxon>Scandiceae</taxon>
        <taxon>Daucinae</taxon>
        <taxon>Daucus</taxon>
        <taxon>Daucus sect. Daucus</taxon>
    </lineage>
</organism>
<feature type="transmembrane region" description="Helical" evidence="12">
    <location>
        <begin position="39"/>
        <end position="61"/>
    </location>
</feature>
<dbReference type="InterPro" id="IPR001750">
    <property type="entry name" value="ND/Mrp_TM"/>
</dbReference>
<evidence type="ECO:0000313" key="14">
    <source>
        <dbReference type="EMBL" id="WOH00941.1"/>
    </source>
</evidence>
<evidence type="ECO:0000256" key="8">
    <source>
        <dbReference type="ARBA" id="ARBA00023027"/>
    </source>
</evidence>
<keyword evidence="9 12" id="KW-0472">Membrane</keyword>
<keyword evidence="8" id="KW-0520">NAD</keyword>
<evidence type="ECO:0000256" key="7">
    <source>
        <dbReference type="ARBA" id="ARBA00022989"/>
    </source>
</evidence>
<keyword evidence="15" id="KW-1185">Reference proteome</keyword>
<keyword evidence="6" id="KW-1278">Translocase</keyword>
<dbReference type="GO" id="GO:0009535">
    <property type="term" value="C:chloroplast thylakoid membrane"/>
    <property type="evidence" value="ECO:0007669"/>
    <property type="project" value="UniProtKB-SubCell"/>
</dbReference>
<feature type="domain" description="NADH:quinone oxidoreductase/Mrp antiporter transmembrane" evidence="13">
    <location>
        <begin position="1"/>
        <end position="88"/>
    </location>
</feature>
<sequence>MLFYISMNLGTFACIVLFGLRTGTDNIRDYAGLYTKDPFLALSLALCLLSLGGLPPLAGFFGKLYLFWCGWQAGLYFLVLIGLLTGVVSIYYYLKIIKRSPFRSNNSIELSMIVCVIASTIPGISMNPIIAIAQDTLF</sequence>
<keyword evidence="3" id="KW-0813">Transport</keyword>